<dbReference type="PANTHER" id="PTHR47221:SF6">
    <property type="entry name" value="FIBRINOGEN ALPHA CHAIN"/>
    <property type="match status" value="1"/>
</dbReference>
<dbReference type="GO" id="GO:0034116">
    <property type="term" value="P:positive regulation of heterotypic cell-cell adhesion"/>
    <property type="evidence" value="ECO:0007669"/>
    <property type="project" value="TreeGrafter"/>
</dbReference>
<dbReference type="GO" id="GO:0005102">
    <property type="term" value="F:signaling receptor binding"/>
    <property type="evidence" value="ECO:0007669"/>
    <property type="project" value="InterPro"/>
</dbReference>
<evidence type="ECO:0000256" key="6">
    <source>
        <dbReference type="ARBA" id="ARBA00023084"/>
    </source>
</evidence>
<evidence type="ECO:0000313" key="10">
    <source>
        <dbReference type="EMBL" id="KAK1175053.1"/>
    </source>
</evidence>
<evidence type="ECO:0000259" key="9">
    <source>
        <dbReference type="SMART" id="SM01212"/>
    </source>
</evidence>
<accession>A0AAD8GIH9</accession>
<dbReference type="EMBL" id="JAGXEW010000002">
    <property type="protein sequence ID" value="KAK1175053.1"/>
    <property type="molecule type" value="Genomic_DNA"/>
</dbReference>
<gene>
    <name evidence="10" type="ORF">AOXY_G2684</name>
</gene>
<dbReference type="SMART" id="SM01212">
    <property type="entry name" value="Fib_alpha"/>
    <property type="match status" value="1"/>
</dbReference>
<dbReference type="GO" id="GO:0051258">
    <property type="term" value="P:protein polymerization"/>
    <property type="evidence" value="ECO:0007669"/>
    <property type="project" value="InterPro"/>
</dbReference>
<feature type="domain" description="Fibrinogen alpha/beta/gamma chain coiled coil" evidence="9">
    <location>
        <begin position="3"/>
        <end position="147"/>
    </location>
</feature>
<dbReference type="GO" id="GO:0042730">
    <property type="term" value="P:fibrinolysis"/>
    <property type="evidence" value="ECO:0007669"/>
    <property type="project" value="TreeGrafter"/>
</dbReference>
<reference evidence="10" key="1">
    <citation type="submission" date="2022-02" db="EMBL/GenBank/DDBJ databases">
        <title>Atlantic sturgeon de novo genome assembly.</title>
        <authorList>
            <person name="Stock M."/>
            <person name="Klopp C."/>
            <person name="Guiguen Y."/>
            <person name="Cabau C."/>
            <person name="Parinello H."/>
            <person name="Santidrian Yebra-Pimentel E."/>
            <person name="Kuhl H."/>
            <person name="Dirks R.P."/>
            <person name="Guessner J."/>
            <person name="Wuertz S."/>
            <person name="Du K."/>
            <person name="Schartl M."/>
        </authorList>
    </citation>
    <scope>NUCLEOTIDE SEQUENCE</scope>
    <source>
        <strain evidence="10">STURGEONOMICS-FGT-2020</strain>
        <tissue evidence="10">Whole blood</tissue>
    </source>
</reference>
<protein>
    <recommendedName>
        <fullName evidence="9">Fibrinogen alpha/beta/gamma chain coiled coil domain-containing protein</fullName>
    </recommendedName>
</protein>
<organism evidence="10 11">
    <name type="scientific">Acipenser oxyrinchus oxyrinchus</name>
    <dbReference type="NCBI Taxonomy" id="40147"/>
    <lineage>
        <taxon>Eukaryota</taxon>
        <taxon>Metazoa</taxon>
        <taxon>Chordata</taxon>
        <taxon>Craniata</taxon>
        <taxon>Vertebrata</taxon>
        <taxon>Euteleostomi</taxon>
        <taxon>Actinopterygii</taxon>
        <taxon>Chondrostei</taxon>
        <taxon>Acipenseriformes</taxon>
        <taxon>Acipenseridae</taxon>
        <taxon>Acipenser</taxon>
    </lineage>
</organism>
<keyword evidence="3" id="KW-0356">Hemostasis</keyword>
<dbReference type="GO" id="GO:0072377">
    <property type="term" value="P:blood coagulation, common pathway"/>
    <property type="evidence" value="ECO:0007669"/>
    <property type="project" value="TreeGrafter"/>
</dbReference>
<dbReference type="Pfam" id="PF08702">
    <property type="entry name" value="Fib_alpha"/>
    <property type="match status" value="1"/>
</dbReference>
<keyword evidence="4" id="KW-0732">Signal</keyword>
<name>A0AAD8GIH9_ACIOX</name>
<keyword evidence="7" id="KW-1015">Disulfide bond</keyword>
<comment type="subcellular location">
    <subcellularLocation>
        <location evidence="1">Secreted</location>
    </subcellularLocation>
</comment>
<dbReference type="Proteomes" id="UP001230051">
    <property type="component" value="Unassembled WGS sequence"/>
</dbReference>
<comment type="caution">
    <text evidence="10">The sequence shown here is derived from an EMBL/GenBank/DDBJ whole genome shotgun (WGS) entry which is preliminary data.</text>
</comment>
<evidence type="ECO:0000313" key="11">
    <source>
        <dbReference type="Proteomes" id="UP001230051"/>
    </source>
</evidence>
<evidence type="ECO:0000256" key="1">
    <source>
        <dbReference type="ARBA" id="ARBA00004613"/>
    </source>
</evidence>
<sequence length="219" mass="25070">QASTCPSGCRMQGLINTADRTFFNRVNKICQFLQENENNTEHANNATSEAYAVIRKNVIQNYGKCCTHLVCFLFILVTGIKYVEKAEELYKNITVLKQQTAALAKKIRTLRSIIQQQVNEIHKTEVDIDIKIRACKGSCAKLFVYRIDRESYLTLDKHLSQFDSITKEKGKPAELRVVKMRPINEATLLSKVYTSLPRKGNMVLNHLEDIEPYQLALEN</sequence>
<dbReference type="SUPFAM" id="SSF58010">
    <property type="entry name" value="Fibrinogen coiled-coil and central regions"/>
    <property type="match status" value="1"/>
</dbReference>
<keyword evidence="2" id="KW-0964">Secreted</keyword>
<evidence type="ECO:0000256" key="5">
    <source>
        <dbReference type="ARBA" id="ARBA00023054"/>
    </source>
</evidence>
<dbReference type="GO" id="GO:0070527">
    <property type="term" value="P:platelet aggregation"/>
    <property type="evidence" value="ECO:0007669"/>
    <property type="project" value="TreeGrafter"/>
</dbReference>
<dbReference type="GO" id="GO:0005577">
    <property type="term" value="C:fibrinogen complex"/>
    <property type="evidence" value="ECO:0007669"/>
    <property type="project" value="InterPro"/>
</dbReference>
<dbReference type="PANTHER" id="PTHR47221">
    <property type="entry name" value="FIBRINOGEN ALPHA CHAIN"/>
    <property type="match status" value="1"/>
</dbReference>
<dbReference type="Gene3D" id="1.20.5.50">
    <property type="match status" value="1"/>
</dbReference>
<keyword evidence="6" id="KW-0094">Blood coagulation</keyword>
<evidence type="ECO:0000256" key="8">
    <source>
        <dbReference type="ARBA" id="ARBA00025974"/>
    </source>
</evidence>
<dbReference type="GO" id="GO:0030674">
    <property type="term" value="F:protein-macromolecule adaptor activity"/>
    <property type="evidence" value="ECO:0007669"/>
    <property type="project" value="TreeGrafter"/>
</dbReference>
<dbReference type="AlphaFoldDB" id="A0AAD8GIH9"/>
<feature type="non-terminal residue" evidence="10">
    <location>
        <position position="1"/>
    </location>
</feature>
<evidence type="ECO:0000256" key="7">
    <source>
        <dbReference type="ARBA" id="ARBA00023157"/>
    </source>
</evidence>
<dbReference type="InterPro" id="IPR037579">
    <property type="entry name" value="FIB_ANG-like"/>
</dbReference>
<evidence type="ECO:0000256" key="2">
    <source>
        <dbReference type="ARBA" id="ARBA00022525"/>
    </source>
</evidence>
<keyword evidence="5" id="KW-0175">Coiled coil</keyword>
<dbReference type="GO" id="GO:0005201">
    <property type="term" value="F:extracellular matrix structural constituent"/>
    <property type="evidence" value="ECO:0007669"/>
    <property type="project" value="TreeGrafter"/>
</dbReference>
<comment type="subunit">
    <text evidence="8">Heterohexamer; disulfide linked. Contains 2 sets of 3 non-identical chains (alpha, beta and gamma). The 2 heterotrimers are in head to head conformation with the N-termini in a small central domain.</text>
</comment>
<evidence type="ECO:0000256" key="4">
    <source>
        <dbReference type="ARBA" id="ARBA00022729"/>
    </source>
</evidence>
<evidence type="ECO:0000256" key="3">
    <source>
        <dbReference type="ARBA" id="ARBA00022696"/>
    </source>
</evidence>
<keyword evidence="11" id="KW-1185">Reference proteome</keyword>
<proteinExistence type="predicted"/>
<dbReference type="InterPro" id="IPR012290">
    <property type="entry name" value="Fibrinogen_a/b/g_coil_dom"/>
</dbReference>